<dbReference type="AlphaFoldDB" id="M2PB60"/>
<gene>
    <name evidence="1" type="ORF">CERSUDRAFT_87778</name>
</gene>
<dbReference type="HOGENOM" id="CLU_135722_0_0_1"/>
<evidence type="ECO:0000313" key="2">
    <source>
        <dbReference type="Proteomes" id="UP000016930"/>
    </source>
</evidence>
<dbReference type="OrthoDB" id="3164356at2759"/>
<name>M2PB60_CERS8</name>
<evidence type="ECO:0000313" key="1">
    <source>
        <dbReference type="EMBL" id="EMD32794.1"/>
    </source>
</evidence>
<dbReference type="EMBL" id="KB445809">
    <property type="protein sequence ID" value="EMD32794.1"/>
    <property type="molecule type" value="Genomic_DNA"/>
</dbReference>
<organism evidence="1 2">
    <name type="scientific">Ceriporiopsis subvermispora (strain B)</name>
    <name type="common">White-rot fungus</name>
    <name type="synonym">Gelatoporia subvermispora</name>
    <dbReference type="NCBI Taxonomy" id="914234"/>
    <lineage>
        <taxon>Eukaryota</taxon>
        <taxon>Fungi</taxon>
        <taxon>Dikarya</taxon>
        <taxon>Basidiomycota</taxon>
        <taxon>Agaricomycotina</taxon>
        <taxon>Agaricomycetes</taxon>
        <taxon>Polyporales</taxon>
        <taxon>Gelatoporiaceae</taxon>
        <taxon>Gelatoporia</taxon>
    </lineage>
</organism>
<accession>M2PB60</accession>
<keyword evidence="2" id="KW-1185">Reference proteome</keyword>
<protein>
    <submittedName>
        <fullName evidence="1">Uncharacterized protein</fullName>
    </submittedName>
</protein>
<proteinExistence type="predicted"/>
<sequence length="167" mass="18235">MADTTIINQGPSVAEATLDSDETQVGVTPFAEAVRPYPDYTSAAKAACAWVEKGKVKVNVKTLELYEGKFGTAKDKVVGVGYTPNLSPLDLVRLDMDDVPPGQSGGKGIHFNAVNMSDRNDKLAAVIKGTPEMSVAERELRYSEYLKALEPRSAQFIWNWWKTGNPI</sequence>
<reference evidence="1 2" key="1">
    <citation type="journal article" date="2012" name="Proc. Natl. Acad. Sci. U.S.A.">
        <title>Comparative genomics of Ceriporiopsis subvermispora and Phanerochaete chrysosporium provide insight into selective ligninolysis.</title>
        <authorList>
            <person name="Fernandez-Fueyo E."/>
            <person name="Ruiz-Duenas F.J."/>
            <person name="Ferreira P."/>
            <person name="Floudas D."/>
            <person name="Hibbett D.S."/>
            <person name="Canessa P."/>
            <person name="Larrondo L.F."/>
            <person name="James T.Y."/>
            <person name="Seelenfreund D."/>
            <person name="Lobos S."/>
            <person name="Polanco R."/>
            <person name="Tello M."/>
            <person name="Honda Y."/>
            <person name="Watanabe T."/>
            <person name="Watanabe T."/>
            <person name="Ryu J.S."/>
            <person name="Kubicek C.P."/>
            <person name="Schmoll M."/>
            <person name="Gaskell J."/>
            <person name="Hammel K.E."/>
            <person name="St John F.J."/>
            <person name="Vanden Wymelenberg A."/>
            <person name="Sabat G."/>
            <person name="Splinter BonDurant S."/>
            <person name="Syed K."/>
            <person name="Yadav J.S."/>
            <person name="Doddapaneni H."/>
            <person name="Subramanian V."/>
            <person name="Lavin J.L."/>
            <person name="Oguiza J.A."/>
            <person name="Perez G."/>
            <person name="Pisabarro A.G."/>
            <person name="Ramirez L."/>
            <person name="Santoyo F."/>
            <person name="Master E."/>
            <person name="Coutinho P.M."/>
            <person name="Henrissat B."/>
            <person name="Lombard V."/>
            <person name="Magnuson J.K."/>
            <person name="Kuees U."/>
            <person name="Hori C."/>
            <person name="Igarashi K."/>
            <person name="Samejima M."/>
            <person name="Held B.W."/>
            <person name="Barry K.W."/>
            <person name="LaButti K.M."/>
            <person name="Lapidus A."/>
            <person name="Lindquist E.A."/>
            <person name="Lucas S.M."/>
            <person name="Riley R."/>
            <person name="Salamov A.A."/>
            <person name="Hoffmeister D."/>
            <person name="Schwenk D."/>
            <person name="Hadar Y."/>
            <person name="Yarden O."/>
            <person name="de Vries R.P."/>
            <person name="Wiebenga A."/>
            <person name="Stenlid J."/>
            <person name="Eastwood D."/>
            <person name="Grigoriev I.V."/>
            <person name="Berka R.M."/>
            <person name="Blanchette R.A."/>
            <person name="Kersten P."/>
            <person name="Martinez A.T."/>
            <person name="Vicuna R."/>
            <person name="Cullen D."/>
        </authorList>
    </citation>
    <scope>NUCLEOTIDE SEQUENCE [LARGE SCALE GENOMIC DNA]</scope>
    <source>
        <strain evidence="1 2">B</strain>
    </source>
</reference>
<dbReference type="Proteomes" id="UP000016930">
    <property type="component" value="Unassembled WGS sequence"/>
</dbReference>